<feature type="transmembrane region" description="Helical" evidence="1">
    <location>
        <begin position="63"/>
        <end position="85"/>
    </location>
</feature>
<dbReference type="EMBL" id="JAANHZ010000242">
    <property type="protein sequence ID" value="KAG5313734.1"/>
    <property type="molecule type" value="Genomic_DNA"/>
</dbReference>
<evidence type="ECO:0000313" key="2">
    <source>
        <dbReference type="EMBL" id="KAG5313734.1"/>
    </source>
</evidence>
<feature type="non-terminal residue" evidence="2">
    <location>
        <position position="1"/>
    </location>
</feature>
<keyword evidence="1" id="KW-0472">Membrane</keyword>
<proteinExistence type="predicted"/>
<reference evidence="2" key="1">
    <citation type="submission" date="2020-02" db="EMBL/GenBank/DDBJ databases">
        <title>Relaxed selection underlies rapid genomic changes in the transitions from sociality to social parasitism in ants.</title>
        <authorList>
            <person name="Bi X."/>
        </authorList>
    </citation>
    <scope>NUCLEOTIDE SEQUENCE</scope>
    <source>
        <strain evidence="2">BGI-DK2013a</strain>
        <tissue evidence="2">Whole body</tissue>
    </source>
</reference>
<accession>A0A836F7F9</accession>
<keyword evidence="1" id="KW-0812">Transmembrane</keyword>
<dbReference type="AlphaFoldDB" id="A0A836F7F9"/>
<name>A0A836F7F9_9HYME</name>
<keyword evidence="3" id="KW-1185">Reference proteome</keyword>
<protein>
    <submittedName>
        <fullName evidence="2">NU5M oxidoreductase</fullName>
    </submittedName>
</protein>
<dbReference type="Proteomes" id="UP000667349">
    <property type="component" value="Unassembled WGS sequence"/>
</dbReference>
<keyword evidence="1" id="KW-1133">Transmembrane helix</keyword>
<feature type="transmembrane region" description="Helical" evidence="1">
    <location>
        <begin position="21"/>
        <end position="43"/>
    </location>
</feature>
<sequence length="138" mass="16479">MNMGVRVILSLLSVMNEVMPFVIRLMIRLMISNIALIGVSFIFGFYRKDLIIEIIYREIGINIFIFIIIIISLLLTVSHSIRLIYYLFFNRRVKFYRYIRIKEDGIINVSMIIIMILRIRICTTAYHSAWNGMIERWH</sequence>
<feature type="non-terminal residue" evidence="2">
    <location>
        <position position="138"/>
    </location>
</feature>
<evidence type="ECO:0000313" key="3">
    <source>
        <dbReference type="Proteomes" id="UP000667349"/>
    </source>
</evidence>
<feature type="transmembrane region" description="Helical" evidence="1">
    <location>
        <begin position="106"/>
        <end position="129"/>
    </location>
</feature>
<gene>
    <name evidence="2" type="primary">nd5_0</name>
    <name evidence="2" type="ORF">G6Z75_0012540</name>
</gene>
<organism evidence="2 3">
    <name type="scientific">Acromyrmex insinuator</name>
    <dbReference type="NCBI Taxonomy" id="230686"/>
    <lineage>
        <taxon>Eukaryota</taxon>
        <taxon>Metazoa</taxon>
        <taxon>Ecdysozoa</taxon>
        <taxon>Arthropoda</taxon>
        <taxon>Hexapoda</taxon>
        <taxon>Insecta</taxon>
        <taxon>Pterygota</taxon>
        <taxon>Neoptera</taxon>
        <taxon>Endopterygota</taxon>
        <taxon>Hymenoptera</taxon>
        <taxon>Apocrita</taxon>
        <taxon>Aculeata</taxon>
        <taxon>Formicoidea</taxon>
        <taxon>Formicidae</taxon>
        <taxon>Myrmicinae</taxon>
        <taxon>Acromyrmex</taxon>
    </lineage>
</organism>
<evidence type="ECO:0000256" key="1">
    <source>
        <dbReference type="SAM" id="Phobius"/>
    </source>
</evidence>
<comment type="caution">
    <text evidence="2">The sequence shown here is derived from an EMBL/GenBank/DDBJ whole genome shotgun (WGS) entry which is preliminary data.</text>
</comment>